<accession>A0A8I6SEL8</accession>
<keyword evidence="4" id="KW-1185">Reference proteome</keyword>
<dbReference type="OrthoDB" id="8023715at2759"/>
<evidence type="ECO:0000256" key="2">
    <source>
        <dbReference type="SAM" id="SignalP"/>
    </source>
</evidence>
<organism evidence="3 4">
    <name type="scientific">Cimex lectularius</name>
    <name type="common">Bed bug</name>
    <name type="synonym">Acanthia lectularia</name>
    <dbReference type="NCBI Taxonomy" id="79782"/>
    <lineage>
        <taxon>Eukaryota</taxon>
        <taxon>Metazoa</taxon>
        <taxon>Ecdysozoa</taxon>
        <taxon>Arthropoda</taxon>
        <taxon>Hexapoda</taxon>
        <taxon>Insecta</taxon>
        <taxon>Pterygota</taxon>
        <taxon>Neoptera</taxon>
        <taxon>Paraneoptera</taxon>
        <taxon>Hemiptera</taxon>
        <taxon>Heteroptera</taxon>
        <taxon>Panheteroptera</taxon>
        <taxon>Cimicomorpha</taxon>
        <taxon>Cimicidae</taxon>
        <taxon>Cimex</taxon>
    </lineage>
</organism>
<feature type="region of interest" description="Disordered" evidence="1">
    <location>
        <begin position="43"/>
        <end position="63"/>
    </location>
</feature>
<feature type="compositionally biased region" description="Basic and acidic residues" evidence="1">
    <location>
        <begin position="471"/>
        <end position="484"/>
    </location>
</feature>
<evidence type="ECO:0000256" key="1">
    <source>
        <dbReference type="SAM" id="MobiDB-lite"/>
    </source>
</evidence>
<dbReference type="RefSeq" id="XP_024080636.1">
    <property type="nucleotide sequence ID" value="XM_024224868.1"/>
</dbReference>
<dbReference type="EnsemblMetazoa" id="XM_024224868.1">
    <property type="protein sequence ID" value="XP_024080636.1"/>
    <property type="gene ID" value="LOC106668066"/>
</dbReference>
<feature type="region of interest" description="Disordered" evidence="1">
    <location>
        <begin position="452"/>
        <end position="501"/>
    </location>
</feature>
<dbReference type="AlphaFoldDB" id="A0A8I6SEL8"/>
<evidence type="ECO:0000313" key="4">
    <source>
        <dbReference type="Proteomes" id="UP000494040"/>
    </source>
</evidence>
<sequence length="577" mass="64917">MRFLKMENCTIKVIFLVLLSFICARVVEGGYYKIRAPPPPPVPPASLHYGPHPPSHHHHSPHPYRIYPPHPPKHHMTPHILPYHPHSRGPHGHVHHKNTAHSREFQRVPNFAQKALYNPWKHFNPFRAPVVKETFNLPPPSYLPSFVKNEDKGPIHTIPAPNLGPADKPNIFLKQNEFLAPTHNHGHSGGQKMYKPEDDLVAVLQHGIHKVNVPHSTGYQVTEDPSLHQPNSDKPSYFAPDPDPSVPAVKVPATSDPHSIPSNGQVPLDVYLQQEADKIAAHQQADNSNSLTAQDLFNLLNYQQGSTVNLFPQLSQPLFQPNLQLYNPGVLLQQDYHGDGLQQSVQHFTPQFQTFNYDERTQQGAYGSNSFPTASMGFQLNTDDLSTSGDLFDDFKDNEVAGNEKEEIFKKIDENEISSRQIESKRKPTDKKDELEVKNQFASTVNHVQTFTPYYTTPTPAQTPSTVQSPKQEKPQEEKPETNENVKSQTKTPNIDTTQNVEIVKPEENFQLQKSIQIYENTGHVLSKELSPKSTRKEGKTARGLVLAEIVPETISNQADVGAANIPFGARLRPKRF</sequence>
<name>A0A8I6SEL8_CIMLE</name>
<feature type="compositionally biased region" description="Polar residues" evidence="1">
    <location>
        <begin position="485"/>
        <end position="501"/>
    </location>
</feature>
<reference evidence="3" key="1">
    <citation type="submission" date="2022-01" db="UniProtKB">
        <authorList>
            <consortium name="EnsemblMetazoa"/>
        </authorList>
    </citation>
    <scope>IDENTIFICATION</scope>
</reference>
<dbReference type="Proteomes" id="UP000494040">
    <property type="component" value="Unassembled WGS sequence"/>
</dbReference>
<keyword evidence="2" id="KW-0732">Signal</keyword>
<dbReference type="GeneID" id="106668066"/>
<proteinExistence type="predicted"/>
<evidence type="ECO:0000313" key="3">
    <source>
        <dbReference type="EnsemblMetazoa" id="XP_024080636.1"/>
    </source>
</evidence>
<feature type="region of interest" description="Disordered" evidence="1">
    <location>
        <begin position="216"/>
        <end position="246"/>
    </location>
</feature>
<feature type="compositionally biased region" description="Low complexity" evidence="1">
    <location>
        <begin position="452"/>
        <end position="470"/>
    </location>
</feature>
<feature type="chain" id="PRO_5035199647" evidence="2">
    <location>
        <begin position="30"/>
        <end position="577"/>
    </location>
</feature>
<protein>
    <submittedName>
        <fullName evidence="3">Uncharacterized protein</fullName>
    </submittedName>
</protein>
<dbReference type="OMA" id="MENCTIK"/>
<feature type="signal peptide" evidence="2">
    <location>
        <begin position="1"/>
        <end position="29"/>
    </location>
</feature>